<reference evidence="2" key="1">
    <citation type="journal article" date="2017" name="Genome Biol.">
        <title>Comparative genomics reveals high biological diversity and specific adaptations in the industrially and medically important fungal genus Aspergillus.</title>
        <authorList>
            <person name="de Vries R.P."/>
            <person name="Riley R."/>
            <person name="Wiebenga A."/>
            <person name="Aguilar-Osorio G."/>
            <person name="Amillis S."/>
            <person name="Uchima C.A."/>
            <person name="Anderluh G."/>
            <person name="Asadollahi M."/>
            <person name="Askin M."/>
            <person name="Barry K."/>
            <person name="Battaglia E."/>
            <person name="Bayram O."/>
            <person name="Benocci T."/>
            <person name="Braus-Stromeyer S.A."/>
            <person name="Caldana C."/>
            <person name="Canovas D."/>
            <person name="Cerqueira G.C."/>
            <person name="Chen F."/>
            <person name="Chen W."/>
            <person name="Choi C."/>
            <person name="Clum A."/>
            <person name="Dos Santos R.A."/>
            <person name="Damasio A.R."/>
            <person name="Diallinas G."/>
            <person name="Emri T."/>
            <person name="Fekete E."/>
            <person name="Flipphi M."/>
            <person name="Freyberg S."/>
            <person name="Gallo A."/>
            <person name="Gournas C."/>
            <person name="Habgood R."/>
            <person name="Hainaut M."/>
            <person name="Harispe M.L."/>
            <person name="Henrissat B."/>
            <person name="Hilden K.S."/>
            <person name="Hope R."/>
            <person name="Hossain A."/>
            <person name="Karabika E."/>
            <person name="Karaffa L."/>
            <person name="Karanyi Z."/>
            <person name="Krasevec N."/>
            <person name="Kuo A."/>
            <person name="Kusch H."/>
            <person name="LaButti K."/>
            <person name="Lagendijk E.L."/>
            <person name="Lapidus A."/>
            <person name="Levasseur A."/>
            <person name="Lindquist E."/>
            <person name="Lipzen A."/>
            <person name="Logrieco A.F."/>
            <person name="MacCabe A."/>
            <person name="Maekelae M.R."/>
            <person name="Malavazi I."/>
            <person name="Melin P."/>
            <person name="Meyer V."/>
            <person name="Mielnichuk N."/>
            <person name="Miskei M."/>
            <person name="Molnar A.P."/>
            <person name="Mule G."/>
            <person name="Ngan C.Y."/>
            <person name="Orejas M."/>
            <person name="Orosz E."/>
            <person name="Ouedraogo J.P."/>
            <person name="Overkamp K.M."/>
            <person name="Park H.-S."/>
            <person name="Perrone G."/>
            <person name="Piumi F."/>
            <person name="Punt P.J."/>
            <person name="Ram A.F."/>
            <person name="Ramon A."/>
            <person name="Rauscher S."/>
            <person name="Record E."/>
            <person name="Riano-Pachon D.M."/>
            <person name="Robert V."/>
            <person name="Roehrig J."/>
            <person name="Ruller R."/>
            <person name="Salamov A."/>
            <person name="Salih N.S."/>
            <person name="Samson R.A."/>
            <person name="Sandor E."/>
            <person name="Sanguinetti M."/>
            <person name="Schuetze T."/>
            <person name="Sepcic K."/>
            <person name="Shelest E."/>
            <person name="Sherlock G."/>
            <person name="Sophianopoulou V."/>
            <person name="Squina F.M."/>
            <person name="Sun H."/>
            <person name="Susca A."/>
            <person name="Todd R.B."/>
            <person name="Tsang A."/>
            <person name="Unkles S.E."/>
            <person name="van de Wiele N."/>
            <person name="van Rossen-Uffink D."/>
            <person name="Oliveira J.V."/>
            <person name="Vesth T.C."/>
            <person name="Visser J."/>
            <person name="Yu J.-H."/>
            <person name="Zhou M."/>
            <person name="Andersen M.R."/>
            <person name="Archer D.B."/>
            <person name="Baker S.E."/>
            <person name="Benoit I."/>
            <person name="Brakhage A.A."/>
            <person name="Braus G.H."/>
            <person name="Fischer R."/>
            <person name="Frisvad J.C."/>
            <person name="Goldman G.H."/>
            <person name="Houbraken J."/>
            <person name="Oakley B."/>
            <person name="Pocsi I."/>
            <person name="Scazzocchio C."/>
            <person name="Seiboth B."/>
            <person name="vanKuyk P.A."/>
            <person name="Wortman J."/>
            <person name="Dyer P.S."/>
            <person name="Grigoriev I.V."/>
        </authorList>
    </citation>
    <scope>NUCLEOTIDE SEQUENCE [LARGE SCALE GENOMIC DNA]</scope>
    <source>
        <strain evidence="2">CBS 101740 / IMI 381727 / IBT 21946</strain>
    </source>
</reference>
<dbReference type="OrthoDB" id="5595695at2759"/>
<proteinExistence type="predicted"/>
<keyword evidence="2" id="KW-1185">Reference proteome</keyword>
<dbReference type="Gene3D" id="2.30.40.10">
    <property type="entry name" value="Urease, subunit C, domain 1"/>
    <property type="match status" value="1"/>
</dbReference>
<gene>
    <name evidence="1" type="ORF">ASPBRDRAFT_35422</name>
</gene>
<protein>
    <recommendedName>
        <fullName evidence="3">Amidohydrolase-related domain-containing protein</fullName>
    </recommendedName>
</protein>
<dbReference type="InterPro" id="IPR011059">
    <property type="entry name" value="Metal-dep_hydrolase_composite"/>
</dbReference>
<evidence type="ECO:0000313" key="1">
    <source>
        <dbReference type="EMBL" id="OJJ66030.1"/>
    </source>
</evidence>
<dbReference type="Gene3D" id="3.30.110.90">
    <property type="entry name" value="Amidohydrolase"/>
    <property type="match status" value="1"/>
</dbReference>
<dbReference type="VEuPathDB" id="FungiDB:ASPBRDRAFT_35422"/>
<evidence type="ECO:0008006" key="3">
    <source>
        <dbReference type="Google" id="ProtNLM"/>
    </source>
</evidence>
<dbReference type="GO" id="GO:0016810">
    <property type="term" value="F:hydrolase activity, acting on carbon-nitrogen (but not peptide) bonds"/>
    <property type="evidence" value="ECO:0007669"/>
    <property type="project" value="InterPro"/>
</dbReference>
<accession>A0A1L9U2W3</accession>
<dbReference type="RefSeq" id="XP_067473280.1">
    <property type="nucleotide sequence ID" value="XM_067623346.1"/>
</dbReference>
<dbReference type="AlphaFoldDB" id="A0A1L9U2W3"/>
<dbReference type="GeneID" id="93575834"/>
<dbReference type="STRING" id="767769.A0A1L9U2W3"/>
<sequence>MANVIYCPQNAGNPHYQRPDLRRRLSHLRLRTRFDRVWNNPADIRTPMPTAPECTIVDGSNSTLILGLIDAHVHVYQDLTFIETAIHYGVTTVLDMHNESQYLKKMKGIADQRNQCSTMTRLEEESEQGQ</sequence>
<dbReference type="Proteomes" id="UP000184499">
    <property type="component" value="Unassembled WGS sequence"/>
</dbReference>
<organism evidence="1 2">
    <name type="scientific">Aspergillus brasiliensis (strain CBS 101740 / IMI 381727 / IBT 21946)</name>
    <dbReference type="NCBI Taxonomy" id="767769"/>
    <lineage>
        <taxon>Eukaryota</taxon>
        <taxon>Fungi</taxon>
        <taxon>Dikarya</taxon>
        <taxon>Ascomycota</taxon>
        <taxon>Pezizomycotina</taxon>
        <taxon>Eurotiomycetes</taxon>
        <taxon>Eurotiomycetidae</taxon>
        <taxon>Eurotiales</taxon>
        <taxon>Aspergillaceae</taxon>
        <taxon>Aspergillus</taxon>
        <taxon>Aspergillus subgen. Circumdati</taxon>
    </lineage>
</organism>
<dbReference type="EMBL" id="KV878702">
    <property type="protein sequence ID" value="OJJ66030.1"/>
    <property type="molecule type" value="Genomic_DNA"/>
</dbReference>
<evidence type="ECO:0000313" key="2">
    <source>
        <dbReference type="Proteomes" id="UP000184499"/>
    </source>
</evidence>
<dbReference type="SUPFAM" id="SSF51338">
    <property type="entry name" value="Composite domain of metallo-dependent hydrolases"/>
    <property type="match status" value="1"/>
</dbReference>
<name>A0A1L9U2W3_ASPBC</name>